<organism evidence="1 2">
    <name type="scientific">Carpediemonas membranifera</name>
    <dbReference type="NCBI Taxonomy" id="201153"/>
    <lineage>
        <taxon>Eukaryota</taxon>
        <taxon>Metamonada</taxon>
        <taxon>Carpediemonas-like organisms</taxon>
        <taxon>Carpediemonas</taxon>
    </lineage>
</organism>
<protein>
    <submittedName>
        <fullName evidence="1">GCN5-like 1</fullName>
    </submittedName>
</protein>
<keyword evidence="2" id="KW-1185">Reference proteome</keyword>
<evidence type="ECO:0000313" key="1">
    <source>
        <dbReference type="EMBL" id="KAG9396601.1"/>
    </source>
</evidence>
<dbReference type="Proteomes" id="UP000717585">
    <property type="component" value="Unassembled WGS sequence"/>
</dbReference>
<reference evidence="1" key="1">
    <citation type="submission" date="2021-05" db="EMBL/GenBank/DDBJ databases">
        <title>A free-living protist that lacks canonical eukaryotic 1 DNA replication and segregation systems.</title>
        <authorList>
            <person name="Salas-Leiva D.E."/>
            <person name="Tromer E.C."/>
            <person name="Curtis B.A."/>
            <person name="Jerlstrom-Hultqvist J."/>
            <person name="Kolisko M."/>
            <person name="Yi Z."/>
            <person name="Salas-Leiva J.S."/>
            <person name="Gallot-Lavallee L."/>
            <person name="Kops G.J.P.L."/>
            <person name="Archibald J.M."/>
            <person name="Simpson A.G.B."/>
            <person name="Roger A.J."/>
        </authorList>
    </citation>
    <scope>NUCLEOTIDE SEQUENCE</scope>
    <source>
        <strain evidence="1">BICM</strain>
    </source>
</reference>
<dbReference type="OrthoDB" id="20018at2759"/>
<dbReference type="AlphaFoldDB" id="A0A8J6AWH6"/>
<dbReference type="EMBL" id="JAHDYR010000005">
    <property type="protein sequence ID" value="KAG9396601.1"/>
    <property type="molecule type" value="Genomic_DNA"/>
</dbReference>
<comment type="caution">
    <text evidence="1">The sequence shown here is derived from an EMBL/GenBank/DDBJ whole genome shotgun (WGS) entry which is preliminary data.</text>
</comment>
<accession>A0A8J6AWH6</accession>
<gene>
    <name evidence="1" type="ORF">J8273_1614</name>
</gene>
<dbReference type="Pfam" id="PF06320">
    <property type="entry name" value="GCN5L1"/>
    <property type="match status" value="1"/>
</dbReference>
<sequence length="122" mass="13732">MSSIFQQRLEQHASKAKALHSMTESLGMAALKNVDQYAKELVGETNKDINTLFSNQRQIQQLVKQIQARHMTINKQSQAFLSLIESFNTSVAELGDVKSFIRTTHANMCAVADNLKFIESNM</sequence>
<proteinExistence type="predicted"/>
<name>A0A8J6AWH6_9EUKA</name>
<evidence type="ECO:0000313" key="2">
    <source>
        <dbReference type="Proteomes" id="UP000717585"/>
    </source>
</evidence>